<accession>A0AA39FNE4</accession>
<dbReference type="AlphaFoldDB" id="A0AA39FNE4"/>
<dbReference type="EMBL" id="JAQQBS010000002">
    <property type="protein sequence ID" value="KAK0172444.1"/>
    <property type="molecule type" value="Genomic_DNA"/>
</dbReference>
<reference evidence="1" key="1">
    <citation type="journal article" date="2023" name="bioRxiv">
        <title>Scaffold-level genome assemblies of two parasitoid biocontrol wasps reveal the parthenogenesis mechanism and an associated novel virus.</title>
        <authorList>
            <person name="Inwood S."/>
            <person name="Skelly J."/>
            <person name="Guhlin J."/>
            <person name="Harrop T."/>
            <person name="Goldson S."/>
            <person name="Dearden P."/>
        </authorList>
    </citation>
    <scope>NUCLEOTIDE SEQUENCE</scope>
    <source>
        <strain evidence="1">Irish</strain>
        <tissue evidence="1">Whole body</tissue>
    </source>
</reference>
<proteinExistence type="predicted"/>
<sequence>MDVLKNNCDNCETREDVIDVEIIVENYSIEIEQIYKQLNQFRNILTFNVTAPNNEVMRNILNHTFSKNLNNLQLYSVKASTKKTNRIATNATIDSISFYHSFLWDRNIRDGEIVGPGH</sequence>
<keyword evidence="2" id="KW-1185">Reference proteome</keyword>
<dbReference type="Proteomes" id="UP001168990">
    <property type="component" value="Unassembled WGS sequence"/>
</dbReference>
<name>A0AA39FNE4_9HYME</name>
<comment type="caution">
    <text evidence="1">The sequence shown here is derived from an EMBL/GenBank/DDBJ whole genome shotgun (WGS) entry which is preliminary data.</text>
</comment>
<reference evidence="1" key="2">
    <citation type="submission" date="2023-03" db="EMBL/GenBank/DDBJ databases">
        <authorList>
            <person name="Inwood S.N."/>
            <person name="Skelly J.G."/>
            <person name="Guhlin J."/>
            <person name="Harrop T.W.R."/>
            <person name="Goldson S.G."/>
            <person name="Dearden P.K."/>
        </authorList>
    </citation>
    <scope>NUCLEOTIDE SEQUENCE</scope>
    <source>
        <strain evidence="1">Irish</strain>
        <tissue evidence="1">Whole body</tissue>
    </source>
</reference>
<evidence type="ECO:0000313" key="1">
    <source>
        <dbReference type="EMBL" id="KAK0172444.1"/>
    </source>
</evidence>
<organism evidence="1 2">
    <name type="scientific">Microctonus aethiopoides</name>
    <dbReference type="NCBI Taxonomy" id="144406"/>
    <lineage>
        <taxon>Eukaryota</taxon>
        <taxon>Metazoa</taxon>
        <taxon>Ecdysozoa</taxon>
        <taxon>Arthropoda</taxon>
        <taxon>Hexapoda</taxon>
        <taxon>Insecta</taxon>
        <taxon>Pterygota</taxon>
        <taxon>Neoptera</taxon>
        <taxon>Endopterygota</taxon>
        <taxon>Hymenoptera</taxon>
        <taxon>Apocrita</taxon>
        <taxon>Ichneumonoidea</taxon>
        <taxon>Braconidae</taxon>
        <taxon>Euphorinae</taxon>
        <taxon>Microctonus</taxon>
    </lineage>
</organism>
<gene>
    <name evidence="1" type="ORF">PV328_005760</name>
</gene>
<evidence type="ECO:0000313" key="2">
    <source>
        <dbReference type="Proteomes" id="UP001168990"/>
    </source>
</evidence>
<protein>
    <submittedName>
        <fullName evidence="1">Uncharacterized protein</fullName>
    </submittedName>
</protein>